<keyword evidence="3" id="KW-1185">Reference proteome</keyword>
<dbReference type="EMBL" id="CP024847">
    <property type="protein sequence ID" value="AUR51849.1"/>
    <property type="molecule type" value="Genomic_DNA"/>
</dbReference>
<dbReference type="InterPro" id="IPR016181">
    <property type="entry name" value="Acyl_CoA_acyltransferase"/>
</dbReference>
<proteinExistence type="predicted"/>
<evidence type="ECO:0000313" key="2">
    <source>
        <dbReference type="EMBL" id="AUR51849.1"/>
    </source>
</evidence>
<keyword evidence="2" id="KW-0808">Transferase</keyword>
<reference evidence="3" key="1">
    <citation type="submission" date="2017-11" db="EMBL/GenBank/DDBJ databases">
        <authorList>
            <person name="Chan K.G."/>
            <person name="Lee L.S."/>
        </authorList>
    </citation>
    <scope>NUCLEOTIDE SEQUENCE [LARGE SCALE GENOMIC DNA]</scope>
    <source>
        <strain evidence="3">DSM 100970</strain>
    </source>
</reference>
<organism evidence="2 3">
    <name type="scientific">Aquella oligotrophica</name>
    <dbReference type="NCBI Taxonomy" id="2067065"/>
    <lineage>
        <taxon>Bacteria</taxon>
        <taxon>Pseudomonadati</taxon>
        <taxon>Pseudomonadota</taxon>
        <taxon>Betaproteobacteria</taxon>
        <taxon>Neisseriales</taxon>
        <taxon>Neisseriaceae</taxon>
        <taxon>Aquella</taxon>
    </lineage>
</organism>
<gene>
    <name evidence="2" type="ORF">CUN60_05905</name>
</gene>
<protein>
    <submittedName>
        <fullName evidence="2">GNAT family N-acetyltransferase</fullName>
    </submittedName>
</protein>
<sequence length="275" mass="31198">MYELDTGSYRKVTHLFENVPINTWFAQAVINGVANGQVFVDNLLNPEVVYIIHNYGMSLILGDSTNTGFNQFLIEYWSKARRSHNEFLQAYPESWDKIIPTLLTNDLLIEGVDSAEKIIQAKNVLHTRVNFSFNPKKYSQLRTKVNLDDYDIREFGIDDFANYSGSVVPNLFWRDADTFRKNGKAYAVYVKGELASVAFSSCQNDEILELGIETNPDFRGCGLAKIACIRLIDYALDCGLTPIWACRKGNLGSYKLAESIGFVVDCELAYYQLKM</sequence>
<dbReference type="Pfam" id="PF12746">
    <property type="entry name" value="GNAT_acetyltran"/>
    <property type="match status" value="1"/>
</dbReference>
<accession>A0A2I7N5X3</accession>
<dbReference type="AlphaFoldDB" id="A0A2I7N5X3"/>
<dbReference type="InterPro" id="IPR027365">
    <property type="entry name" value="GNAT_acetyltra_YdfB-like"/>
</dbReference>
<dbReference type="SUPFAM" id="SSF55729">
    <property type="entry name" value="Acyl-CoA N-acyltransferases (Nat)"/>
    <property type="match status" value="1"/>
</dbReference>
<dbReference type="KEGG" id="nba:CUN60_05905"/>
<dbReference type="PROSITE" id="PS51186">
    <property type="entry name" value="GNAT"/>
    <property type="match status" value="1"/>
</dbReference>
<evidence type="ECO:0000259" key="1">
    <source>
        <dbReference type="PROSITE" id="PS51186"/>
    </source>
</evidence>
<dbReference type="Gene3D" id="3.40.630.30">
    <property type="match status" value="1"/>
</dbReference>
<dbReference type="InterPro" id="IPR000182">
    <property type="entry name" value="GNAT_dom"/>
</dbReference>
<dbReference type="GO" id="GO:0016747">
    <property type="term" value="F:acyltransferase activity, transferring groups other than amino-acyl groups"/>
    <property type="evidence" value="ECO:0007669"/>
    <property type="project" value="InterPro"/>
</dbReference>
<dbReference type="OrthoDB" id="9796919at2"/>
<name>A0A2I7N5X3_9NEIS</name>
<evidence type="ECO:0000313" key="3">
    <source>
        <dbReference type="Proteomes" id="UP000236655"/>
    </source>
</evidence>
<dbReference type="PANTHER" id="PTHR31143">
    <property type="match status" value="1"/>
</dbReference>
<feature type="domain" description="N-acetyltransferase" evidence="1">
    <location>
        <begin position="139"/>
        <end position="275"/>
    </location>
</feature>
<dbReference type="RefSeq" id="WP_102951145.1">
    <property type="nucleotide sequence ID" value="NZ_CP024847.1"/>
</dbReference>
<dbReference type="PANTHER" id="PTHR31143:SF2">
    <property type="entry name" value="FR47-LIKE DOMAIN-CONTAINING PROTEIN-RELATED"/>
    <property type="match status" value="1"/>
</dbReference>
<dbReference type="Proteomes" id="UP000236655">
    <property type="component" value="Chromosome"/>
</dbReference>